<name>A0A7G9SHR8_9SPHN</name>
<dbReference type="AlphaFoldDB" id="A0A7G9SHR8"/>
<sequence>MPSSTSSSDPPKGIVRKEGALPAGLRLTASDRPGQAQPVPTRDVPKQPWGRILAAVAVALVAGVTALELNARRLGLEAGDLDNSEVAWVKERVRSENADVAIVGDSRILFDTDLDRFEALTGTRPVQLAIHGTSALTLLEDAASNPNFRGLLIVGLADTMFFQPFDGYGEYVRRRGDFTSPSGRIGIEIDHMLQRRLAFLDSNHRLSVAAHRLDPDFRPGVEGPKHDIWKVSQVGEQRATWMWPRVEYDPEYRARTRWAWKGFKEKFPYTPQLMAKGHARAKAAVETIRARGGDVVFVRPPSAPELRVNEEAQVPRAKGWDRLIANTQSVGVHADDLPPDVQNLTLPEWSHLNRKCATVFTDAYVRRLAALTPRIRLRANAPPPLTRVDCV</sequence>
<accession>A0A7G9SHR8</accession>
<dbReference type="KEGG" id="slut:H9L13_12515"/>
<keyword evidence="3" id="KW-1185">Reference proteome</keyword>
<evidence type="ECO:0000256" key="1">
    <source>
        <dbReference type="SAM" id="MobiDB-lite"/>
    </source>
</evidence>
<gene>
    <name evidence="2" type="ORF">H9L13_12515</name>
</gene>
<organism evidence="2 3">
    <name type="scientific">Sphingomonas lutea</name>
    <dbReference type="NCBI Taxonomy" id="1045317"/>
    <lineage>
        <taxon>Bacteria</taxon>
        <taxon>Pseudomonadati</taxon>
        <taxon>Pseudomonadota</taxon>
        <taxon>Alphaproteobacteria</taxon>
        <taxon>Sphingomonadales</taxon>
        <taxon>Sphingomonadaceae</taxon>
        <taxon>Sphingomonas</taxon>
    </lineage>
</organism>
<reference evidence="2 3" key="1">
    <citation type="submission" date="2020-08" db="EMBL/GenBank/DDBJ databases">
        <title>Genome sequence of Sphingomonas lutea KCTC 23642T.</title>
        <authorList>
            <person name="Hyun D.-W."/>
            <person name="Bae J.-W."/>
        </authorList>
    </citation>
    <scope>NUCLEOTIDE SEQUENCE [LARGE SCALE GENOMIC DNA]</scope>
    <source>
        <strain evidence="2 3">KCTC 23642</strain>
    </source>
</reference>
<dbReference type="Proteomes" id="UP000515971">
    <property type="component" value="Chromosome"/>
</dbReference>
<evidence type="ECO:0000313" key="3">
    <source>
        <dbReference type="Proteomes" id="UP000515971"/>
    </source>
</evidence>
<feature type="region of interest" description="Disordered" evidence="1">
    <location>
        <begin position="1"/>
        <end position="20"/>
    </location>
</feature>
<evidence type="ECO:0000313" key="2">
    <source>
        <dbReference type="EMBL" id="QNN67393.1"/>
    </source>
</evidence>
<protein>
    <submittedName>
        <fullName evidence="2">Uncharacterized protein</fullName>
    </submittedName>
</protein>
<proteinExistence type="predicted"/>
<dbReference type="EMBL" id="CP060718">
    <property type="protein sequence ID" value="QNN67393.1"/>
    <property type="molecule type" value="Genomic_DNA"/>
</dbReference>
<dbReference type="RefSeq" id="WP_187537982.1">
    <property type="nucleotide sequence ID" value="NZ_BAABJT010000001.1"/>
</dbReference>